<proteinExistence type="inferred from homology"/>
<dbReference type="PANTHER" id="PTHR42973">
    <property type="entry name" value="BINDING OXIDOREDUCTASE, PUTATIVE (AFU_ORTHOLOGUE AFUA_1G17690)-RELATED"/>
    <property type="match status" value="1"/>
</dbReference>
<dbReference type="InterPro" id="IPR016169">
    <property type="entry name" value="FAD-bd_PCMH_sub2"/>
</dbReference>
<feature type="compositionally biased region" description="Basic and acidic residues" evidence="5">
    <location>
        <begin position="857"/>
        <end position="871"/>
    </location>
</feature>
<dbReference type="InterPro" id="IPR027417">
    <property type="entry name" value="P-loop_NTPase"/>
</dbReference>
<evidence type="ECO:0000256" key="2">
    <source>
        <dbReference type="ARBA" id="ARBA00022630"/>
    </source>
</evidence>
<evidence type="ECO:0000313" key="8">
    <source>
        <dbReference type="Proteomes" id="UP001396898"/>
    </source>
</evidence>
<evidence type="ECO:0000256" key="3">
    <source>
        <dbReference type="ARBA" id="ARBA00022827"/>
    </source>
</evidence>
<name>A0ABR1RGQ9_9PEZI</name>
<evidence type="ECO:0000256" key="1">
    <source>
        <dbReference type="ARBA" id="ARBA00005466"/>
    </source>
</evidence>
<dbReference type="Gene3D" id="3.40.50.300">
    <property type="entry name" value="P-loop containing nucleotide triphosphate hydrolases"/>
    <property type="match status" value="1"/>
</dbReference>
<feature type="domain" description="Phosphoribosyltransferase" evidence="6">
    <location>
        <begin position="941"/>
        <end position="1070"/>
    </location>
</feature>
<keyword evidence="3" id="KW-0274">FAD</keyword>
<dbReference type="GO" id="GO:0016757">
    <property type="term" value="F:glycosyltransferase activity"/>
    <property type="evidence" value="ECO:0007669"/>
    <property type="project" value="UniProtKB-KW"/>
</dbReference>
<accession>A0ABR1RGQ9</accession>
<evidence type="ECO:0000256" key="5">
    <source>
        <dbReference type="SAM" id="MobiDB-lite"/>
    </source>
</evidence>
<gene>
    <name evidence="7" type="ORF">PG991_011913</name>
</gene>
<dbReference type="InterPro" id="IPR005919">
    <property type="entry name" value="Pmev_kin_anim"/>
</dbReference>
<keyword evidence="8" id="KW-1185">Reference proteome</keyword>
<dbReference type="Pfam" id="PF00156">
    <property type="entry name" value="Pribosyltran"/>
    <property type="match status" value="1"/>
</dbReference>
<keyword evidence="7" id="KW-0328">Glycosyltransferase</keyword>
<keyword evidence="7" id="KW-0808">Transferase</keyword>
<dbReference type="SUPFAM" id="SSF56176">
    <property type="entry name" value="FAD-binding/transporter-associated domain-like"/>
    <property type="match status" value="1"/>
</dbReference>
<dbReference type="CDD" id="cd06223">
    <property type="entry name" value="PRTases_typeI"/>
    <property type="match status" value="1"/>
</dbReference>
<dbReference type="InterPro" id="IPR050416">
    <property type="entry name" value="FAD-linked_Oxidoreductase"/>
</dbReference>
<dbReference type="Proteomes" id="UP001396898">
    <property type="component" value="Unassembled WGS sequence"/>
</dbReference>
<dbReference type="Gene3D" id="3.40.462.20">
    <property type="match status" value="1"/>
</dbReference>
<dbReference type="InterPro" id="IPR000836">
    <property type="entry name" value="PRTase_dom"/>
</dbReference>
<keyword evidence="4" id="KW-0560">Oxidoreductase</keyword>
<dbReference type="EMBL" id="JAQQWI010000016">
    <property type="protein sequence ID" value="KAK8009362.1"/>
    <property type="molecule type" value="Genomic_DNA"/>
</dbReference>
<evidence type="ECO:0000259" key="6">
    <source>
        <dbReference type="Pfam" id="PF00156"/>
    </source>
</evidence>
<dbReference type="InterPro" id="IPR036318">
    <property type="entry name" value="FAD-bd_PCMH-like_sf"/>
</dbReference>
<organism evidence="7 8">
    <name type="scientific">Apiospora marii</name>
    <dbReference type="NCBI Taxonomy" id="335849"/>
    <lineage>
        <taxon>Eukaryota</taxon>
        <taxon>Fungi</taxon>
        <taxon>Dikarya</taxon>
        <taxon>Ascomycota</taxon>
        <taxon>Pezizomycotina</taxon>
        <taxon>Sordariomycetes</taxon>
        <taxon>Xylariomycetidae</taxon>
        <taxon>Amphisphaeriales</taxon>
        <taxon>Apiosporaceae</taxon>
        <taxon>Apiospora</taxon>
    </lineage>
</organism>
<comment type="similarity">
    <text evidence="1">Belongs to the oxygen-dependent FAD-linked oxidoreductase family.</text>
</comment>
<feature type="region of interest" description="Disordered" evidence="5">
    <location>
        <begin position="852"/>
        <end position="871"/>
    </location>
</feature>
<dbReference type="Gene3D" id="3.40.50.150">
    <property type="entry name" value="Vaccinia Virus protein VP39"/>
    <property type="match status" value="1"/>
</dbReference>
<dbReference type="PANTHER" id="PTHR42973:SF25">
    <property type="entry name" value="PHOSPHOMEVALONATE KINASE"/>
    <property type="match status" value="1"/>
</dbReference>
<dbReference type="Pfam" id="PF04275">
    <property type="entry name" value="P-mevalo_kinase"/>
    <property type="match status" value="1"/>
</dbReference>
<evidence type="ECO:0000313" key="7">
    <source>
        <dbReference type="EMBL" id="KAK8009362.1"/>
    </source>
</evidence>
<dbReference type="InterPro" id="IPR029057">
    <property type="entry name" value="PRTase-like"/>
</dbReference>
<keyword evidence="2" id="KW-0285">Flavoprotein</keyword>
<sequence length="1100" mass="119816">MATLESLKVALREKATEATSKQDLSEAQYHDGYDVLLQGAGWQTYEEFIVPNLVQVLGPLFDARESVRVLEVGPGPKSVLGHLPYSLRRKIQQYIAYEPNELFADQLDEWLRPSDAEERPLPRLSKYYNSLRVMREPFDPGAYADAYEKEHFGLVLFCHSMYGMKPQHDYIERALEEFLAKWGTLVVFHREGSLRLDGLVCQRVALFPTGTASVADDNETLDRFSRFVTGFDVDGATQAEWREVCRVMGGREEATPGHLTFSAPEVMMVFSRNATALTMLEEKVPFLEGDRKVKSWEARSCAPTAIVRPTEIRHIQNCVRWALERGVGLTVIGGSHSAHCLRPGVVAIDMSAFNHGGWVDSPLGSRPSVGAGLWLQGGIGHLARLHGLACDSILGAVLVDVKSGEVLCIGEVPSQHRPAHSVRPNKHLDMLWAIKGAGTNFGIVVSVVFQAQPAPTYSVRNWVLPLTGKSEAQSRLGQLGERATSLPRHCSADLYLYRENDQLTLGITRIDVSTGGAFFKIDAPEFADLGPEQHGQTVDGVGLFGTEMYMSGINGGHGGGKTSSFKRCMFLKDIKADPVASILVAAIESCPSPLCYLHLLQGGGKVGDVDAESTAFGCRDWEYACVITGVWPREQDGKEVARSAVRWVYRVAHELLPSSSGVYAADLGPDPRDRALASHAFGPNRRHLAWLKFTLDPQNVLTYACPLLKVRAGPKIVVLVTGDSGAGKDYCANVWASLLSENGVPARAVSISDATKREYATATGASLDRLLGDRRYKEQHREALGAFFQRQVLQNPKLPEEHFLNLLPSTDDDDTRVLFITGMRDEAPVATLAHLRPDCRILDIRVKASKKTRRSRRGLDGGGADHAHSDDTKNLLNVEGAVGCNGHGQLPPELLQLLDEDLSWLYRMVRAVPDFPRPGVAFRHVLNIAQQPGGLTMCTNQLVNQFHGDWNQVDAVASCEAGGFVFASALAARVNVPLALIREAGKLAPPTVSTGKSQSYISSVAISDGDGSAAGGDEKRIEMDRGVFHAGASVVVVDDVLATGKTLCAVLQLLKEAGVGAENVSILVVAEFPLHRGRELLRKSGYGSAHVHSLLVFDGA</sequence>
<protein>
    <submittedName>
        <fullName evidence="7">Adenine phosphoribosyltransferase</fullName>
    </submittedName>
</protein>
<evidence type="ECO:0000256" key="4">
    <source>
        <dbReference type="ARBA" id="ARBA00023002"/>
    </source>
</evidence>
<dbReference type="Gene3D" id="3.40.50.2020">
    <property type="match status" value="1"/>
</dbReference>
<comment type="caution">
    <text evidence="7">The sequence shown here is derived from an EMBL/GenBank/DDBJ whole genome shotgun (WGS) entry which is preliminary data.</text>
</comment>
<dbReference type="InterPro" id="IPR029063">
    <property type="entry name" value="SAM-dependent_MTases_sf"/>
</dbReference>
<dbReference type="Gene3D" id="3.30.465.10">
    <property type="match status" value="2"/>
</dbReference>
<reference evidence="7 8" key="1">
    <citation type="submission" date="2023-01" db="EMBL/GenBank/DDBJ databases">
        <title>Analysis of 21 Apiospora genomes using comparative genomics revels a genus with tremendous synthesis potential of carbohydrate active enzymes and secondary metabolites.</title>
        <authorList>
            <person name="Sorensen T."/>
        </authorList>
    </citation>
    <scope>NUCLEOTIDE SEQUENCE [LARGE SCALE GENOMIC DNA]</scope>
    <source>
        <strain evidence="7 8">CBS 20057</strain>
    </source>
</reference>
<dbReference type="SUPFAM" id="SSF53271">
    <property type="entry name" value="PRTase-like"/>
    <property type="match status" value="1"/>
</dbReference>